<organism evidence="1 2">
    <name type="scientific">Auriscalpium vulgare</name>
    <dbReference type="NCBI Taxonomy" id="40419"/>
    <lineage>
        <taxon>Eukaryota</taxon>
        <taxon>Fungi</taxon>
        <taxon>Dikarya</taxon>
        <taxon>Basidiomycota</taxon>
        <taxon>Agaricomycotina</taxon>
        <taxon>Agaricomycetes</taxon>
        <taxon>Russulales</taxon>
        <taxon>Auriscalpiaceae</taxon>
        <taxon>Auriscalpium</taxon>
    </lineage>
</organism>
<evidence type="ECO:0000313" key="2">
    <source>
        <dbReference type="Proteomes" id="UP000814033"/>
    </source>
</evidence>
<reference evidence="1" key="2">
    <citation type="journal article" date="2022" name="New Phytol.">
        <title>Evolutionary transition to the ectomycorrhizal habit in the genomes of a hyperdiverse lineage of mushroom-forming fungi.</title>
        <authorList>
            <person name="Looney B."/>
            <person name="Miyauchi S."/>
            <person name="Morin E."/>
            <person name="Drula E."/>
            <person name="Courty P.E."/>
            <person name="Kohler A."/>
            <person name="Kuo A."/>
            <person name="LaButti K."/>
            <person name="Pangilinan J."/>
            <person name="Lipzen A."/>
            <person name="Riley R."/>
            <person name="Andreopoulos W."/>
            <person name="He G."/>
            <person name="Johnson J."/>
            <person name="Nolan M."/>
            <person name="Tritt A."/>
            <person name="Barry K.W."/>
            <person name="Grigoriev I.V."/>
            <person name="Nagy L.G."/>
            <person name="Hibbett D."/>
            <person name="Henrissat B."/>
            <person name="Matheny P.B."/>
            <person name="Labbe J."/>
            <person name="Martin F.M."/>
        </authorList>
    </citation>
    <scope>NUCLEOTIDE SEQUENCE</scope>
    <source>
        <strain evidence="1">FP105234-sp</strain>
    </source>
</reference>
<evidence type="ECO:0000313" key="1">
    <source>
        <dbReference type="EMBL" id="KAI0044940.1"/>
    </source>
</evidence>
<reference evidence="1" key="1">
    <citation type="submission" date="2021-02" db="EMBL/GenBank/DDBJ databases">
        <authorList>
            <consortium name="DOE Joint Genome Institute"/>
            <person name="Ahrendt S."/>
            <person name="Looney B.P."/>
            <person name="Miyauchi S."/>
            <person name="Morin E."/>
            <person name="Drula E."/>
            <person name="Courty P.E."/>
            <person name="Chicoki N."/>
            <person name="Fauchery L."/>
            <person name="Kohler A."/>
            <person name="Kuo A."/>
            <person name="Labutti K."/>
            <person name="Pangilinan J."/>
            <person name="Lipzen A."/>
            <person name="Riley R."/>
            <person name="Andreopoulos W."/>
            <person name="He G."/>
            <person name="Johnson J."/>
            <person name="Barry K.W."/>
            <person name="Grigoriev I.V."/>
            <person name="Nagy L."/>
            <person name="Hibbett D."/>
            <person name="Henrissat B."/>
            <person name="Matheny P.B."/>
            <person name="Labbe J."/>
            <person name="Martin F."/>
        </authorList>
    </citation>
    <scope>NUCLEOTIDE SEQUENCE</scope>
    <source>
        <strain evidence="1">FP105234-sp</strain>
    </source>
</reference>
<comment type="caution">
    <text evidence="1">The sequence shown here is derived from an EMBL/GenBank/DDBJ whole genome shotgun (WGS) entry which is preliminary data.</text>
</comment>
<keyword evidence="2" id="KW-1185">Reference proteome</keyword>
<dbReference type="Proteomes" id="UP000814033">
    <property type="component" value="Unassembled WGS sequence"/>
</dbReference>
<name>A0ACB8RMV1_9AGAM</name>
<accession>A0ACB8RMV1</accession>
<dbReference type="EMBL" id="MU275966">
    <property type="protein sequence ID" value="KAI0044940.1"/>
    <property type="molecule type" value="Genomic_DNA"/>
</dbReference>
<proteinExistence type="predicted"/>
<sequence>MSNINTPSTNPGSTGSGLGSKLRGVAEVAHGIGDSLRGRAMGAVEGGQKKQENAGIATRGREEVERGMSRIDGRPLPGAAGAGPASGAAHGMGDDIGAGPGSGASGGYDSAQAGATGGQNAAQRHPGATAGAGVAAAGGAAGLEHEKHRHDAERSDADMHE</sequence>
<gene>
    <name evidence="1" type="ORF">FA95DRAFT_1680808</name>
</gene>
<protein>
    <submittedName>
        <fullName evidence="1">Uncharacterized protein</fullName>
    </submittedName>
</protein>